<dbReference type="Pfam" id="PF00580">
    <property type="entry name" value="UvrD-helicase"/>
    <property type="match status" value="1"/>
</dbReference>
<protein>
    <recommendedName>
        <fullName evidence="7">DNA 3'-5' helicase</fullName>
        <ecNumber evidence="7">5.6.2.4</ecNumber>
    </recommendedName>
</protein>
<accession>A0ABU2WHZ2</accession>
<feature type="domain" description="NERD" evidence="10">
    <location>
        <begin position="3"/>
        <end position="96"/>
    </location>
</feature>
<evidence type="ECO:0000259" key="12">
    <source>
        <dbReference type="Pfam" id="PF13538"/>
    </source>
</evidence>
<evidence type="ECO:0000313" key="14">
    <source>
        <dbReference type="Proteomes" id="UP001254608"/>
    </source>
</evidence>
<organism evidence="13 14">
    <name type="scientific">Banduia mediterranea</name>
    <dbReference type="NCBI Taxonomy" id="3075609"/>
    <lineage>
        <taxon>Bacteria</taxon>
        <taxon>Pseudomonadati</taxon>
        <taxon>Pseudomonadota</taxon>
        <taxon>Gammaproteobacteria</taxon>
        <taxon>Nevskiales</taxon>
        <taxon>Algiphilaceae</taxon>
        <taxon>Banduia</taxon>
    </lineage>
</organism>
<dbReference type="InterPro" id="IPR014017">
    <property type="entry name" value="DNA_helicase_UvrD-like_C"/>
</dbReference>
<dbReference type="PANTHER" id="PTHR11070">
    <property type="entry name" value="UVRD / RECB / PCRA DNA HELICASE FAMILY MEMBER"/>
    <property type="match status" value="1"/>
</dbReference>
<dbReference type="RefSeq" id="WP_311364885.1">
    <property type="nucleotide sequence ID" value="NZ_JAVRIC010000010.1"/>
</dbReference>
<sequence>MTSGERRLSERLEQKLEDDYLCWYDVPLGPQQRQPDFVVFHPARGFVVLEVKDWKLDSIRSIDRASVELLTALGIKRVSNPMSQARVYALEVVDALERDPALRNPVDTPYAGRLIMPYGFGVVLSSITRKQFEATDLGQVLEPHKVICQDEMTDSADAEDFQSRIWGMFSHVFACKLSLPQIERVRWHLFPELRVSSGQGQFGLFDGPGHKTLEIPDLIKVMDIQQEMLARSLGDGHRVIHGVAGSGKTMILGYRCLYLARALRKPILVLCFNVTLAARLRELLAERGAAEQVSVCSFHEWCRDMLRTYHANIPRNSGGYAAYTAELVAQTIASVERGQIPRGQYGAVMIDEGHDFEPEWFQLVVQMVDPNSNSVLVLYDDAQSIYKQEKQRKFSFASVGIQAQGRTTILKLNYRNTLEILSVAKAFADELLNPQESDDDGAPIVAPESAGRRGPLPELVQCKDDWAEARFIVERIRDEVAQGRALSDIAVLVQHMSDHRPLITRLEECGIPYLCADSQSRKRALFESAPSVKIVTVYSSKGLEFGATFIPRLDAYGVTHDKIDADARLLYVGMTRATQRLVMLHQAEGGMVGRVRESINGVSDALAA</sequence>
<dbReference type="EC" id="5.6.2.4" evidence="7"/>
<dbReference type="Gene3D" id="3.40.50.300">
    <property type="entry name" value="P-loop containing nucleotide triphosphate hydrolases"/>
    <property type="match status" value="2"/>
</dbReference>
<keyword evidence="13" id="KW-0269">Exonuclease</keyword>
<evidence type="ECO:0000256" key="8">
    <source>
        <dbReference type="ARBA" id="ARBA00048988"/>
    </source>
</evidence>
<keyword evidence="3" id="KW-0347">Helicase</keyword>
<keyword evidence="4" id="KW-0067">ATP-binding</keyword>
<dbReference type="GO" id="GO:0004527">
    <property type="term" value="F:exonuclease activity"/>
    <property type="evidence" value="ECO:0007669"/>
    <property type="project" value="UniProtKB-KW"/>
</dbReference>
<evidence type="ECO:0000256" key="1">
    <source>
        <dbReference type="ARBA" id="ARBA00022741"/>
    </source>
</evidence>
<evidence type="ECO:0000256" key="7">
    <source>
        <dbReference type="ARBA" id="ARBA00034808"/>
    </source>
</evidence>
<evidence type="ECO:0000256" key="6">
    <source>
        <dbReference type="ARBA" id="ARBA00034617"/>
    </source>
</evidence>
<keyword evidence="13" id="KW-0540">Nuclease</keyword>
<gene>
    <name evidence="13" type="ORF">RM530_08980</name>
</gene>
<dbReference type="InterPro" id="IPR014016">
    <property type="entry name" value="UvrD-like_ATP-bd"/>
</dbReference>
<keyword evidence="14" id="KW-1185">Reference proteome</keyword>
<dbReference type="InterPro" id="IPR027417">
    <property type="entry name" value="P-loop_NTPase"/>
</dbReference>
<dbReference type="InterPro" id="IPR011528">
    <property type="entry name" value="NERD"/>
</dbReference>
<proteinExistence type="predicted"/>
<evidence type="ECO:0000259" key="10">
    <source>
        <dbReference type="Pfam" id="PF08378"/>
    </source>
</evidence>
<name>A0ABU2WHZ2_9GAMM</name>
<feature type="domain" description="UvrD-like helicase C-terminal" evidence="11">
    <location>
        <begin position="410"/>
        <end position="519"/>
    </location>
</feature>
<evidence type="ECO:0000256" key="2">
    <source>
        <dbReference type="ARBA" id="ARBA00022801"/>
    </source>
</evidence>
<reference evidence="13 14" key="1">
    <citation type="submission" date="2023-09" db="EMBL/GenBank/DDBJ databases">
        <authorList>
            <person name="Rey-Velasco X."/>
        </authorList>
    </citation>
    <scope>NUCLEOTIDE SEQUENCE [LARGE SCALE GENOMIC DNA]</scope>
    <source>
        <strain evidence="13 14">W345</strain>
    </source>
</reference>
<dbReference type="PANTHER" id="PTHR11070:SF45">
    <property type="entry name" value="DNA 3'-5' HELICASE"/>
    <property type="match status" value="1"/>
</dbReference>
<keyword evidence="2" id="KW-0378">Hydrolase</keyword>
<comment type="caution">
    <text evidence="13">The sequence shown here is derived from an EMBL/GenBank/DDBJ whole genome shotgun (WGS) entry which is preliminary data.</text>
</comment>
<evidence type="ECO:0000256" key="5">
    <source>
        <dbReference type="ARBA" id="ARBA00023235"/>
    </source>
</evidence>
<dbReference type="EMBL" id="JAVRIC010000010">
    <property type="protein sequence ID" value="MDT0497494.1"/>
    <property type="molecule type" value="Genomic_DNA"/>
</dbReference>
<evidence type="ECO:0000256" key="3">
    <source>
        <dbReference type="ARBA" id="ARBA00022806"/>
    </source>
</evidence>
<feature type="domain" description="UvrD-like helicase ATP-binding" evidence="9">
    <location>
        <begin position="230"/>
        <end position="314"/>
    </location>
</feature>
<evidence type="ECO:0000259" key="11">
    <source>
        <dbReference type="Pfam" id="PF13361"/>
    </source>
</evidence>
<evidence type="ECO:0000313" key="13">
    <source>
        <dbReference type="EMBL" id="MDT0497494.1"/>
    </source>
</evidence>
<dbReference type="InterPro" id="IPR000212">
    <property type="entry name" value="DNA_helicase_UvrD/REP"/>
</dbReference>
<dbReference type="Proteomes" id="UP001254608">
    <property type="component" value="Unassembled WGS sequence"/>
</dbReference>
<dbReference type="Pfam" id="PF08378">
    <property type="entry name" value="NERD"/>
    <property type="match status" value="1"/>
</dbReference>
<dbReference type="Pfam" id="PF13538">
    <property type="entry name" value="UvrD_C_2"/>
    <property type="match status" value="1"/>
</dbReference>
<comment type="catalytic activity">
    <reaction evidence="8">
        <text>ATP + H2O = ADP + phosphate + H(+)</text>
        <dbReference type="Rhea" id="RHEA:13065"/>
        <dbReference type="ChEBI" id="CHEBI:15377"/>
        <dbReference type="ChEBI" id="CHEBI:15378"/>
        <dbReference type="ChEBI" id="CHEBI:30616"/>
        <dbReference type="ChEBI" id="CHEBI:43474"/>
        <dbReference type="ChEBI" id="CHEBI:456216"/>
        <dbReference type="EC" id="5.6.2.4"/>
    </reaction>
</comment>
<comment type="catalytic activity">
    <reaction evidence="6">
        <text>Couples ATP hydrolysis with the unwinding of duplex DNA by translocating in the 3'-5' direction.</text>
        <dbReference type="EC" id="5.6.2.4"/>
    </reaction>
</comment>
<feature type="domain" description="UvrD-like helicase C-terminal" evidence="12">
    <location>
        <begin position="534"/>
        <end position="583"/>
    </location>
</feature>
<dbReference type="InterPro" id="IPR027785">
    <property type="entry name" value="UvrD-like_helicase_C"/>
</dbReference>
<evidence type="ECO:0000256" key="4">
    <source>
        <dbReference type="ARBA" id="ARBA00022840"/>
    </source>
</evidence>
<keyword evidence="1" id="KW-0547">Nucleotide-binding</keyword>
<evidence type="ECO:0000259" key="9">
    <source>
        <dbReference type="Pfam" id="PF00580"/>
    </source>
</evidence>
<keyword evidence="5" id="KW-0413">Isomerase</keyword>
<dbReference type="SUPFAM" id="SSF52540">
    <property type="entry name" value="P-loop containing nucleoside triphosphate hydrolases"/>
    <property type="match status" value="1"/>
</dbReference>
<dbReference type="Pfam" id="PF13361">
    <property type="entry name" value="UvrD_C"/>
    <property type="match status" value="1"/>
</dbReference>